<sequence length="128" mass="14796">MIQLDFSDRRPLYEQIKEKFKELIFTGAMKEQDKIPSVRELASILAINPNTIQRAYKELEEEGYIYSQRAKGSFIAPVQQTQETAYVKALYKDLTEAAGELFYRGESPETVTAEIMKVYDTMRRDGGR</sequence>
<dbReference type="InterPro" id="IPR000524">
    <property type="entry name" value="Tscrpt_reg_HTH_GntR"/>
</dbReference>
<dbReference type="CDD" id="cd07377">
    <property type="entry name" value="WHTH_GntR"/>
    <property type="match status" value="1"/>
</dbReference>
<evidence type="ECO:0000256" key="3">
    <source>
        <dbReference type="ARBA" id="ARBA00023163"/>
    </source>
</evidence>
<dbReference type="GO" id="GO:0003677">
    <property type="term" value="F:DNA binding"/>
    <property type="evidence" value="ECO:0007669"/>
    <property type="project" value="UniProtKB-KW"/>
</dbReference>
<keyword evidence="6" id="KW-1185">Reference proteome</keyword>
<name>A0A926DL50_9FIRM</name>
<dbReference type="Proteomes" id="UP000611762">
    <property type="component" value="Unassembled WGS sequence"/>
</dbReference>
<dbReference type="SMART" id="SM00345">
    <property type="entry name" value="HTH_GNTR"/>
    <property type="match status" value="1"/>
</dbReference>
<accession>A0A926DL50</accession>
<reference evidence="5" key="1">
    <citation type="submission" date="2020-08" db="EMBL/GenBank/DDBJ databases">
        <title>Genome public.</title>
        <authorList>
            <person name="Liu C."/>
            <person name="Sun Q."/>
        </authorList>
    </citation>
    <scope>NUCLEOTIDE SEQUENCE</scope>
    <source>
        <strain evidence="5">H8</strain>
    </source>
</reference>
<keyword evidence="2" id="KW-0238">DNA-binding</keyword>
<keyword evidence="3" id="KW-0804">Transcription</keyword>
<evidence type="ECO:0000313" key="5">
    <source>
        <dbReference type="EMBL" id="MBC8540953.1"/>
    </source>
</evidence>
<dbReference type="SUPFAM" id="SSF46785">
    <property type="entry name" value="Winged helix' DNA-binding domain"/>
    <property type="match status" value="1"/>
</dbReference>
<comment type="caution">
    <text evidence="5">The sequence shown here is derived from an EMBL/GenBank/DDBJ whole genome shotgun (WGS) entry which is preliminary data.</text>
</comment>
<organism evidence="5 6">
    <name type="scientific">Congzhengia minquanensis</name>
    <dbReference type="NCBI Taxonomy" id="2763657"/>
    <lineage>
        <taxon>Bacteria</taxon>
        <taxon>Bacillati</taxon>
        <taxon>Bacillota</taxon>
        <taxon>Clostridia</taxon>
        <taxon>Eubacteriales</taxon>
        <taxon>Oscillospiraceae</taxon>
        <taxon>Congzhengia</taxon>
    </lineage>
</organism>
<protein>
    <submittedName>
        <fullName evidence="5">GntR family transcriptional regulator</fullName>
    </submittedName>
</protein>
<dbReference type="PANTHER" id="PTHR38445">
    <property type="entry name" value="HTH-TYPE TRANSCRIPTIONAL REPRESSOR YTRA"/>
    <property type="match status" value="1"/>
</dbReference>
<proteinExistence type="predicted"/>
<gene>
    <name evidence="5" type="ORF">H8698_08190</name>
</gene>
<dbReference type="EMBL" id="JACRSU010000003">
    <property type="protein sequence ID" value="MBC8540953.1"/>
    <property type="molecule type" value="Genomic_DNA"/>
</dbReference>
<dbReference type="RefSeq" id="WP_249312748.1">
    <property type="nucleotide sequence ID" value="NZ_JACRSU010000003.1"/>
</dbReference>
<dbReference type="InterPro" id="IPR036390">
    <property type="entry name" value="WH_DNA-bd_sf"/>
</dbReference>
<feature type="domain" description="HTH gntR-type" evidence="4">
    <location>
        <begin position="10"/>
        <end position="78"/>
    </location>
</feature>
<evidence type="ECO:0000259" key="4">
    <source>
        <dbReference type="PROSITE" id="PS50949"/>
    </source>
</evidence>
<evidence type="ECO:0000256" key="2">
    <source>
        <dbReference type="ARBA" id="ARBA00023125"/>
    </source>
</evidence>
<dbReference type="Gene3D" id="1.10.10.10">
    <property type="entry name" value="Winged helix-like DNA-binding domain superfamily/Winged helix DNA-binding domain"/>
    <property type="match status" value="1"/>
</dbReference>
<dbReference type="AlphaFoldDB" id="A0A926DL50"/>
<dbReference type="GO" id="GO:0003700">
    <property type="term" value="F:DNA-binding transcription factor activity"/>
    <property type="evidence" value="ECO:0007669"/>
    <property type="project" value="InterPro"/>
</dbReference>
<dbReference type="PROSITE" id="PS50949">
    <property type="entry name" value="HTH_GNTR"/>
    <property type="match status" value="1"/>
</dbReference>
<dbReference type="PANTHER" id="PTHR38445:SF9">
    <property type="entry name" value="HTH-TYPE TRANSCRIPTIONAL REPRESSOR YTRA"/>
    <property type="match status" value="1"/>
</dbReference>
<evidence type="ECO:0000256" key="1">
    <source>
        <dbReference type="ARBA" id="ARBA00023015"/>
    </source>
</evidence>
<keyword evidence="1" id="KW-0805">Transcription regulation</keyword>
<dbReference type="InterPro" id="IPR036388">
    <property type="entry name" value="WH-like_DNA-bd_sf"/>
</dbReference>
<evidence type="ECO:0000313" key="6">
    <source>
        <dbReference type="Proteomes" id="UP000611762"/>
    </source>
</evidence>
<dbReference type="Pfam" id="PF00392">
    <property type="entry name" value="GntR"/>
    <property type="match status" value="1"/>
</dbReference>